<evidence type="ECO:0000313" key="2">
    <source>
        <dbReference type="Proteomes" id="UP000283841"/>
    </source>
</evidence>
<gene>
    <name evidence="1" type="ORF">C8Q69DRAFT_451406</name>
</gene>
<evidence type="ECO:0000313" key="1">
    <source>
        <dbReference type="EMBL" id="RWQ99499.1"/>
    </source>
</evidence>
<dbReference type="VEuPathDB" id="FungiDB:C8Q69DRAFT_451406"/>
<comment type="caution">
    <text evidence="1">The sequence shown here is derived from an EMBL/GenBank/DDBJ whole genome shotgun (WGS) entry which is preliminary data.</text>
</comment>
<keyword evidence="2" id="KW-1185">Reference proteome</keyword>
<accession>A0A443I5X5</accession>
<organism evidence="1 2">
    <name type="scientific">Byssochlamys spectabilis</name>
    <name type="common">Paecilomyces variotii</name>
    <dbReference type="NCBI Taxonomy" id="264951"/>
    <lineage>
        <taxon>Eukaryota</taxon>
        <taxon>Fungi</taxon>
        <taxon>Dikarya</taxon>
        <taxon>Ascomycota</taxon>
        <taxon>Pezizomycotina</taxon>
        <taxon>Eurotiomycetes</taxon>
        <taxon>Eurotiomycetidae</taxon>
        <taxon>Eurotiales</taxon>
        <taxon>Thermoascaceae</taxon>
        <taxon>Paecilomyces</taxon>
    </lineage>
</organism>
<reference evidence="1 2" key="1">
    <citation type="journal article" date="2018" name="Front. Microbiol.">
        <title>Genomic and genetic insights into a cosmopolitan fungus, Paecilomyces variotii (Eurotiales).</title>
        <authorList>
            <person name="Urquhart A.S."/>
            <person name="Mondo S.J."/>
            <person name="Makela M.R."/>
            <person name="Hane J.K."/>
            <person name="Wiebenga A."/>
            <person name="He G."/>
            <person name="Mihaltcheva S."/>
            <person name="Pangilinan J."/>
            <person name="Lipzen A."/>
            <person name="Barry K."/>
            <person name="de Vries R.P."/>
            <person name="Grigoriev I.V."/>
            <person name="Idnurm A."/>
        </authorList>
    </citation>
    <scope>NUCLEOTIDE SEQUENCE [LARGE SCALE GENOMIC DNA]</scope>
    <source>
        <strain evidence="1 2">CBS 101075</strain>
    </source>
</reference>
<name>A0A443I5X5_BYSSP</name>
<dbReference type="EMBL" id="RCNU01000001">
    <property type="protein sequence ID" value="RWQ99499.1"/>
    <property type="molecule type" value="Genomic_DNA"/>
</dbReference>
<dbReference type="Proteomes" id="UP000283841">
    <property type="component" value="Unassembled WGS sequence"/>
</dbReference>
<protein>
    <submittedName>
        <fullName evidence="1">Uncharacterized protein</fullName>
    </submittedName>
</protein>
<dbReference type="RefSeq" id="XP_028489144.1">
    <property type="nucleotide sequence ID" value="XM_028629488.1"/>
</dbReference>
<dbReference type="AlphaFoldDB" id="A0A443I5X5"/>
<dbReference type="GeneID" id="39598765"/>
<proteinExistence type="predicted"/>
<sequence>MHPDPSWDIAAHYGTTMPARATEPAAFAAATAGWKKRKLDAVYHEHPALPDETTFSPSPVQHNLYSPLHVDYRTEDEMMKSNPAFLATDAMMHPRPRIQPSLTKKRRLLHQQQQQPQQPQYIQQPQPRLYALNTNLKTPSRLYSPEISPKTIPSSMDQHQYPTQVAAASVLRPCHICHRRPTTREVLDAYATCELCGERACYICLRECSAVDCRGAGSTPSIAVPSLYGPDAMIDDTDDVPPASGWRQTDWRYPQAADVGKRRKVCSWCAVEGLTDGGMEVVHCLDCVRRVT</sequence>